<gene>
    <name evidence="2" type="ORF">PMAYCL1PPCAC_05303</name>
</gene>
<dbReference type="Proteomes" id="UP001328107">
    <property type="component" value="Unassembled WGS sequence"/>
</dbReference>
<keyword evidence="1" id="KW-0732">Signal</keyword>
<feature type="chain" id="PRO_5042814148" evidence="1">
    <location>
        <begin position="18"/>
        <end position="67"/>
    </location>
</feature>
<proteinExistence type="predicted"/>
<sequence>IIIIIIIITLGMGCCEQDSSCCWCDCYCDHIVVYRLLQFELHHLVCWSFLHCSKCVSIHQQESERTK</sequence>
<keyword evidence="3" id="KW-1185">Reference proteome</keyword>
<comment type="caution">
    <text evidence="2">The sequence shown here is derived from an EMBL/GenBank/DDBJ whole genome shotgun (WGS) entry which is preliminary data.</text>
</comment>
<evidence type="ECO:0000313" key="3">
    <source>
        <dbReference type="Proteomes" id="UP001328107"/>
    </source>
</evidence>
<dbReference type="EMBL" id="BTRK01000002">
    <property type="protein sequence ID" value="GMR35108.1"/>
    <property type="molecule type" value="Genomic_DNA"/>
</dbReference>
<accession>A0AAN4Z6C4</accession>
<dbReference type="AlphaFoldDB" id="A0AAN4Z6C4"/>
<organism evidence="2 3">
    <name type="scientific">Pristionchus mayeri</name>
    <dbReference type="NCBI Taxonomy" id="1317129"/>
    <lineage>
        <taxon>Eukaryota</taxon>
        <taxon>Metazoa</taxon>
        <taxon>Ecdysozoa</taxon>
        <taxon>Nematoda</taxon>
        <taxon>Chromadorea</taxon>
        <taxon>Rhabditida</taxon>
        <taxon>Rhabditina</taxon>
        <taxon>Diplogasteromorpha</taxon>
        <taxon>Diplogasteroidea</taxon>
        <taxon>Neodiplogasteridae</taxon>
        <taxon>Pristionchus</taxon>
    </lineage>
</organism>
<evidence type="ECO:0000256" key="1">
    <source>
        <dbReference type="SAM" id="SignalP"/>
    </source>
</evidence>
<protein>
    <submittedName>
        <fullName evidence="2">Uncharacterized protein</fullName>
    </submittedName>
</protein>
<evidence type="ECO:0000313" key="2">
    <source>
        <dbReference type="EMBL" id="GMR35108.1"/>
    </source>
</evidence>
<feature type="non-terminal residue" evidence="2">
    <location>
        <position position="1"/>
    </location>
</feature>
<feature type="signal peptide" evidence="1">
    <location>
        <begin position="1"/>
        <end position="17"/>
    </location>
</feature>
<name>A0AAN4Z6C4_9BILA</name>
<reference evidence="3" key="1">
    <citation type="submission" date="2022-10" db="EMBL/GenBank/DDBJ databases">
        <title>Genome assembly of Pristionchus species.</title>
        <authorList>
            <person name="Yoshida K."/>
            <person name="Sommer R.J."/>
        </authorList>
    </citation>
    <scope>NUCLEOTIDE SEQUENCE [LARGE SCALE GENOMIC DNA]</scope>
    <source>
        <strain evidence="3">RS5460</strain>
    </source>
</reference>